<keyword evidence="2" id="KW-0233">DNA recombination</keyword>
<accession>A0ABY3BRM9</accession>
<evidence type="ECO:0000313" key="5">
    <source>
        <dbReference type="Proteomes" id="UP000319481"/>
    </source>
</evidence>
<dbReference type="Gene3D" id="1.10.443.10">
    <property type="entry name" value="Intergrase catalytic core"/>
    <property type="match status" value="1"/>
</dbReference>
<sequence>MPVYRPQNSPYYYARFELHRHRVHRSTRARNKKDAEQIERQWKAQIEEDVKLARKTGAAPMTLDIAAGRYWTEIGHHHKNSATTFTDIRRLLDYLTPTIRMDAITDDVVASLVARRRSDTKHGKKVRKDGKPVQLIANATVNRSTIILLKSIMLAARDIWGASIPKMPRWKKHMLKEPKENVRSLDSHEAVALNEAVREDYALWFEFARITGLRRNETLIRWSDVNVFAKRITTIGKGGKEVSTPITPAVEAILKQCKGHHPEFVFTYICQRPFEGQVKGQRYPITPEGAKSQWRRLRARSGVQNFRFHGLRHDMATRLLRETGNLKIVQRALNHSDIKTTVKYAHVYDDELTAAMIQIQMPTTLPTTNNEEGEKYA</sequence>
<organism evidence="4 5">
    <name type="scientific">Agrobacterium salinitolerans</name>
    <dbReference type="NCBI Taxonomy" id="1183413"/>
    <lineage>
        <taxon>Bacteria</taxon>
        <taxon>Pseudomonadati</taxon>
        <taxon>Pseudomonadota</taxon>
        <taxon>Alphaproteobacteria</taxon>
        <taxon>Hyphomicrobiales</taxon>
        <taxon>Rhizobiaceae</taxon>
        <taxon>Rhizobium/Agrobacterium group</taxon>
        <taxon>Agrobacterium</taxon>
    </lineage>
</organism>
<dbReference type="PROSITE" id="PS51898">
    <property type="entry name" value="TYR_RECOMBINASE"/>
    <property type="match status" value="1"/>
</dbReference>
<dbReference type="PANTHER" id="PTHR30349:SF64">
    <property type="entry name" value="PROPHAGE INTEGRASE INTD-RELATED"/>
    <property type="match status" value="1"/>
</dbReference>
<dbReference type="PANTHER" id="PTHR30349">
    <property type="entry name" value="PHAGE INTEGRASE-RELATED"/>
    <property type="match status" value="1"/>
</dbReference>
<dbReference type="InterPro" id="IPR011010">
    <property type="entry name" value="DNA_brk_join_enz"/>
</dbReference>
<dbReference type="CDD" id="cd00796">
    <property type="entry name" value="INT_Rci_Hp1_C"/>
    <property type="match status" value="1"/>
</dbReference>
<keyword evidence="1" id="KW-0229">DNA integration</keyword>
<dbReference type="InterPro" id="IPR013762">
    <property type="entry name" value="Integrase-like_cat_sf"/>
</dbReference>
<proteinExistence type="predicted"/>
<reference evidence="4 5" key="1">
    <citation type="journal article" date="2019" name="Appl. Microbiol. Biotechnol.">
        <title>Differential efficiency of wild type rhizogenic strains for rol gene transformation of plants.</title>
        <authorList>
            <person name="Desmet S."/>
            <person name="De Keyser E."/>
            <person name="Van Vaerenbergh J."/>
            <person name="Baeyen S."/>
            <person name="Van Huylenbroeck J."/>
            <person name="Geelen D."/>
            <person name="Dhooghe E."/>
        </authorList>
    </citation>
    <scope>NUCLEOTIDE SEQUENCE [LARGE SCALE GENOMIC DNA]</scope>
    <source>
        <strain evidence="4 5">GBBC3283</strain>
    </source>
</reference>
<evidence type="ECO:0000313" key="4">
    <source>
        <dbReference type="EMBL" id="TRA94041.1"/>
    </source>
</evidence>
<evidence type="ECO:0000256" key="1">
    <source>
        <dbReference type="ARBA" id="ARBA00022908"/>
    </source>
</evidence>
<dbReference type="EMBL" id="SGNZ01000004">
    <property type="protein sequence ID" value="TRA94041.1"/>
    <property type="molecule type" value="Genomic_DNA"/>
</dbReference>
<dbReference type="InterPro" id="IPR050090">
    <property type="entry name" value="Tyrosine_recombinase_XerCD"/>
</dbReference>
<dbReference type="Pfam" id="PF00589">
    <property type="entry name" value="Phage_integrase"/>
    <property type="match status" value="1"/>
</dbReference>
<dbReference type="SUPFAM" id="SSF56349">
    <property type="entry name" value="DNA breaking-rejoining enzymes"/>
    <property type="match status" value="1"/>
</dbReference>
<gene>
    <name evidence="4" type="ORF">EXN23_10165</name>
</gene>
<protein>
    <submittedName>
        <fullName evidence="4">Integrase</fullName>
    </submittedName>
</protein>
<keyword evidence="5" id="KW-1185">Reference proteome</keyword>
<comment type="caution">
    <text evidence="4">The sequence shown here is derived from an EMBL/GenBank/DDBJ whole genome shotgun (WGS) entry which is preliminary data.</text>
</comment>
<evidence type="ECO:0000259" key="3">
    <source>
        <dbReference type="PROSITE" id="PS51898"/>
    </source>
</evidence>
<name>A0ABY3BRM9_9HYPH</name>
<feature type="domain" description="Tyr recombinase" evidence="3">
    <location>
        <begin position="180"/>
        <end position="357"/>
    </location>
</feature>
<dbReference type="Proteomes" id="UP000319481">
    <property type="component" value="Unassembled WGS sequence"/>
</dbReference>
<evidence type="ECO:0000256" key="2">
    <source>
        <dbReference type="ARBA" id="ARBA00023172"/>
    </source>
</evidence>
<dbReference type="InterPro" id="IPR002104">
    <property type="entry name" value="Integrase_catalytic"/>
</dbReference>